<dbReference type="EMBL" id="BTTX01000011">
    <property type="protein sequence ID" value="GMU11139.1"/>
    <property type="molecule type" value="Genomic_DNA"/>
</dbReference>
<accession>A0ABQ6R498</accession>
<gene>
    <name evidence="2" type="ORF">ASNO1_73930</name>
</gene>
<feature type="region of interest" description="Disordered" evidence="1">
    <location>
        <begin position="25"/>
        <end position="45"/>
    </location>
</feature>
<name>A0ABQ6R498_9BACT</name>
<evidence type="ECO:0000313" key="3">
    <source>
        <dbReference type="Proteomes" id="UP001342631"/>
    </source>
</evidence>
<dbReference type="Proteomes" id="UP001342631">
    <property type="component" value="Unassembled WGS sequence"/>
</dbReference>
<comment type="caution">
    <text evidence="2">The sequence shown here is derived from an EMBL/GenBank/DDBJ whole genome shotgun (WGS) entry which is preliminary data.</text>
</comment>
<evidence type="ECO:0000313" key="2">
    <source>
        <dbReference type="EMBL" id="GMU11139.1"/>
    </source>
</evidence>
<protein>
    <submittedName>
        <fullName evidence="2">Uncharacterized protein</fullName>
    </submittedName>
</protein>
<reference evidence="2 3" key="1">
    <citation type="journal article" date="2024" name="Arch. Microbiol.">
        <title>Corallococcus caeni sp. nov., a novel myxobacterium isolated from activated sludge.</title>
        <authorList>
            <person name="Tomita S."/>
            <person name="Nakai R."/>
            <person name="Kuroda K."/>
            <person name="Kurashita H."/>
            <person name="Hatamoto M."/>
            <person name="Yamaguchi T."/>
            <person name="Narihiro T."/>
        </authorList>
    </citation>
    <scope>NUCLEOTIDE SEQUENCE [LARGE SCALE GENOMIC DNA]</scope>
    <source>
        <strain evidence="2 3">NO1</strain>
    </source>
</reference>
<proteinExistence type="predicted"/>
<evidence type="ECO:0000256" key="1">
    <source>
        <dbReference type="SAM" id="MobiDB-lite"/>
    </source>
</evidence>
<organism evidence="2 3">
    <name type="scientific">Corallococcus caeni</name>
    <dbReference type="NCBI Taxonomy" id="3082388"/>
    <lineage>
        <taxon>Bacteria</taxon>
        <taxon>Pseudomonadati</taxon>
        <taxon>Myxococcota</taxon>
        <taxon>Myxococcia</taxon>
        <taxon>Myxococcales</taxon>
        <taxon>Cystobacterineae</taxon>
        <taxon>Myxococcaceae</taxon>
        <taxon>Corallococcus</taxon>
    </lineage>
</organism>
<keyword evidence="3" id="KW-1185">Reference proteome</keyword>
<sequence length="79" mass="7993">MRTLGSPSEDVAASAAGVRLTTLNSCSRSSTGRGAPGINFSSGASTNVAPLQSVVKTSSTDKSKLRLANCNTRLPGPMP</sequence>